<dbReference type="InterPro" id="IPR010368">
    <property type="entry name" value="Com_YlbF"/>
</dbReference>
<accession>A0AA97D7Z8</accession>
<reference evidence="2" key="2">
    <citation type="submission" date="2024-06" db="EMBL/GenBank/DDBJ databases">
        <title>Caproicibacterium argilliputei sp. nov, a novel caproic acid producing anaerobic bacterium isolated from pit mud.</title>
        <authorList>
            <person name="Zeng C."/>
        </authorList>
    </citation>
    <scope>NUCLEOTIDE SEQUENCE [LARGE SCALE GENOMIC DNA]</scope>
    <source>
        <strain evidence="2">ZCY20-5</strain>
    </source>
</reference>
<keyword evidence="2" id="KW-1185">Reference proteome</keyword>
<dbReference type="Proteomes" id="UP001300604">
    <property type="component" value="Chromosome"/>
</dbReference>
<dbReference type="KEGG" id="carl:PXC00_08850"/>
<evidence type="ECO:0000313" key="1">
    <source>
        <dbReference type="EMBL" id="WOC31332.1"/>
    </source>
</evidence>
<organism evidence="1 2">
    <name type="scientific">Caproicibacterium argilliputei</name>
    <dbReference type="NCBI Taxonomy" id="3030016"/>
    <lineage>
        <taxon>Bacteria</taxon>
        <taxon>Bacillati</taxon>
        <taxon>Bacillota</taxon>
        <taxon>Clostridia</taxon>
        <taxon>Eubacteriales</taxon>
        <taxon>Oscillospiraceae</taxon>
        <taxon>Caproicibacterium</taxon>
    </lineage>
</organism>
<evidence type="ECO:0000313" key="2">
    <source>
        <dbReference type="Proteomes" id="UP001300604"/>
    </source>
</evidence>
<dbReference type="Gene3D" id="1.20.1500.10">
    <property type="entry name" value="YheA/YmcA-like"/>
    <property type="match status" value="1"/>
</dbReference>
<dbReference type="InterPro" id="IPR023378">
    <property type="entry name" value="YheA/YmcA-like_dom_sf"/>
</dbReference>
<proteinExistence type="predicted"/>
<sequence length="133" mass="15054">MDVIEATRELGKTLQADPRFSRMQEIAAQCDKDKELQDKIGNFNLQRMNLNNEMQKTPRDEEKVNQLNETLQTVYKDVMANPNMVLYTAAQQEMDALLKRVYGIISKCADGEDPTTADYDACTHDCTTCGGCH</sequence>
<gene>
    <name evidence="1" type="ORF">PXC00_08850</name>
</gene>
<dbReference type="AlphaFoldDB" id="A0AA97D7Z8"/>
<dbReference type="RefSeq" id="WP_275843862.1">
    <property type="nucleotide sequence ID" value="NZ_CP135996.1"/>
</dbReference>
<dbReference type="EMBL" id="CP135996">
    <property type="protein sequence ID" value="WOC31332.1"/>
    <property type="molecule type" value="Genomic_DNA"/>
</dbReference>
<reference evidence="2" key="3">
    <citation type="submission" date="2024-06" db="EMBL/GenBank/DDBJ databases">
        <authorList>
            <person name="Zeng C."/>
        </authorList>
    </citation>
    <scope>NUCLEOTIDE SEQUENCE [LARGE SCALE GENOMIC DNA]</scope>
    <source>
        <strain evidence="2">ZCY20-5</strain>
    </source>
</reference>
<name>A0AA97D7Z8_9FIRM</name>
<reference evidence="1 2" key="1">
    <citation type="submission" date="2024-06" db="EMBL/GenBank/DDBJ databases">
        <title>Caproicibacterium argilliputei sp. nov, a novel caproic acid producing anaerobic bacterium isolated from pit mud.</title>
        <authorList>
            <person name="Xia S."/>
        </authorList>
    </citation>
    <scope>NUCLEOTIDE SEQUENCE [LARGE SCALE GENOMIC DNA]</scope>
    <source>
        <strain evidence="1 2">ZCY20-5</strain>
    </source>
</reference>
<dbReference type="Pfam" id="PF06133">
    <property type="entry name" value="Com_YlbF"/>
    <property type="match status" value="1"/>
</dbReference>
<protein>
    <submittedName>
        <fullName evidence="1">YlbF family regulator</fullName>
    </submittedName>
</protein>
<dbReference type="SUPFAM" id="SSF158622">
    <property type="entry name" value="YheA/YmcA-like"/>
    <property type="match status" value="1"/>
</dbReference>